<organism evidence="2 3">
    <name type="scientific">Laodelphax striatellus</name>
    <name type="common">Small brown planthopper</name>
    <name type="synonym">Delphax striatella</name>
    <dbReference type="NCBI Taxonomy" id="195883"/>
    <lineage>
        <taxon>Eukaryota</taxon>
        <taxon>Metazoa</taxon>
        <taxon>Ecdysozoa</taxon>
        <taxon>Arthropoda</taxon>
        <taxon>Hexapoda</taxon>
        <taxon>Insecta</taxon>
        <taxon>Pterygota</taxon>
        <taxon>Neoptera</taxon>
        <taxon>Paraneoptera</taxon>
        <taxon>Hemiptera</taxon>
        <taxon>Auchenorrhyncha</taxon>
        <taxon>Fulgoroidea</taxon>
        <taxon>Delphacidae</taxon>
        <taxon>Criomorphinae</taxon>
        <taxon>Laodelphax</taxon>
    </lineage>
</organism>
<proteinExistence type="predicted"/>
<dbReference type="EMBL" id="QKKF02000452">
    <property type="protein sequence ID" value="RZF49046.1"/>
    <property type="molecule type" value="Genomic_DNA"/>
</dbReference>
<feature type="region of interest" description="Disordered" evidence="1">
    <location>
        <begin position="1"/>
        <end position="73"/>
    </location>
</feature>
<dbReference type="Proteomes" id="UP000291343">
    <property type="component" value="Unassembled WGS sequence"/>
</dbReference>
<evidence type="ECO:0000313" key="3">
    <source>
        <dbReference type="Proteomes" id="UP000291343"/>
    </source>
</evidence>
<feature type="compositionally biased region" description="Low complexity" evidence="1">
    <location>
        <begin position="28"/>
        <end position="43"/>
    </location>
</feature>
<evidence type="ECO:0000313" key="2">
    <source>
        <dbReference type="EMBL" id="RZF49046.1"/>
    </source>
</evidence>
<comment type="caution">
    <text evidence="2">The sequence shown here is derived from an EMBL/GenBank/DDBJ whole genome shotgun (WGS) entry which is preliminary data.</text>
</comment>
<feature type="compositionally biased region" description="Low complexity" evidence="1">
    <location>
        <begin position="1"/>
        <end position="12"/>
    </location>
</feature>
<reference evidence="2 3" key="1">
    <citation type="journal article" date="2017" name="Gigascience">
        <title>Genome sequence of the small brown planthopper, Laodelphax striatellus.</title>
        <authorList>
            <person name="Zhu J."/>
            <person name="Jiang F."/>
            <person name="Wang X."/>
            <person name="Yang P."/>
            <person name="Bao Y."/>
            <person name="Zhao W."/>
            <person name="Wang W."/>
            <person name="Lu H."/>
            <person name="Wang Q."/>
            <person name="Cui N."/>
            <person name="Li J."/>
            <person name="Chen X."/>
            <person name="Luo L."/>
            <person name="Yu J."/>
            <person name="Kang L."/>
            <person name="Cui F."/>
        </authorList>
    </citation>
    <scope>NUCLEOTIDE SEQUENCE [LARGE SCALE GENOMIC DNA]</scope>
    <source>
        <strain evidence="2">Lst14</strain>
    </source>
</reference>
<dbReference type="InParanoid" id="A0A482XT74"/>
<feature type="compositionally biased region" description="Pro residues" evidence="1">
    <location>
        <begin position="13"/>
        <end position="27"/>
    </location>
</feature>
<protein>
    <submittedName>
        <fullName evidence="2">Uncharacterized protein</fullName>
    </submittedName>
</protein>
<dbReference type="STRING" id="195883.A0A482XT74"/>
<evidence type="ECO:0000256" key="1">
    <source>
        <dbReference type="SAM" id="MobiDB-lite"/>
    </source>
</evidence>
<dbReference type="AlphaFoldDB" id="A0A482XT74"/>
<keyword evidence="3" id="KW-1185">Reference proteome</keyword>
<gene>
    <name evidence="2" type="ORF">LSTR_LSTR011518</name>
</gene>
<name>A0A482XT74_LAOST</name>
<sequence length="73" mass="7463">MHAQQLPHAGHAPPLPMMPHPGLPGPPGSAASLLGLSGALAGPTHPLSMLTAKPDLRDDVKPTPGINSSEERH</sequence>
<feature type="non-terminal residue" evidence="2">
    <location>
        <position position="73"/>
    </location>
</feature>
<accession>A0A482XT74</accession>